<dbReference type="Ensembl" id="ENSCPOT00000027489.2">
    <property type="protein sequence ID" value="ENSCPOP00000015919.2"/>
    <property type="gene ID" value="ENSCPOG00000004694.4"/>
</dbReference>
<dbReference type="OMA" id="ESNVICH"/>
<keyword evidence="4 13" id="KW-0768">Sushi</keyword>
<dbReference type="GO" id="GO:0045087">
    <property type="term" value="P:innate immune response"/>
    <property type="evidence" value="ECO:0007669"/>
    <property type="project" value="UniProtKB-KW"/>
</dbReference>
<evidence type="ECO:0000256" key="12">
    <source>
        <dbReference type="ARBA" id="ARBA00045541"/>
    </source>
</evidence>
<evidence type="ECO:0000256" key="8">
    <source>
        <dbReference type="ARBA" id="ARBA00022875"/>
    </source>
</evidence>
<evidence type="ECO:0000256" key="2">
    <source>
        <dbReference type="ARBA" id="ARBA00010908"/>
    </source>
</evidence>
<keyword evidence="6" id="KW-0677">Repeat</keyword>
<dbReference type="Bgee" id="ENSCPOG00000004694">
    <property type="expression patterns" value="Expressed in uterine cervix and 13 other cell types or tissues"/>
</dbReference>
<gene>
    <name evidence="18" type="primary">Cd55</name>
</gene>
<dbReference type="FunCoup" id="H0VYY7">
    <property type="interactions" value="152"/>
</dbReference>
<organism evidence="18 19">
    <name type="scientific">Cavia porcellus</name>
    <name type="common">Guinea pig</name>
    <dbReference type="NCBI Taxonomy" id="10141"/>
    <lineage>
        <taxon>Eukaryota</taxon>
        <taxon>Metazoa</taxon>
        <taxon>Chordata</taxon>
        <taxon>Craniata</taxon>
        <taxon>Vertebrata</taxon>
        <taxon>Euteleostomi</taxon>
        <taxon>Mammalia</taxon>
        <taxon>Eutheria</taxon>
        <taxon>Euarchontoglires</taxon>
        <taxon>Glires</taxon>
        <taxon>Rodentia</taxon>
        <taxon>Hystricomorpha</taxon>
        <taxon>Caviidae</taxon>
        <taxon>Cavia</taxon>
    </lineage>
</organism>
<evidence type="ECO:0000259" key="17">
    <source>
        <dbReference type="PROSITE" id="PS50923"/>
    </source>
</evidence>
<dbReference type="SMART" id="SM00032">
    <property type="entry name" value="CCP"/>
    <property type="match status" value="3"/>
</dbReference>
<dbReference type="PANTHER" id="PTHR19325:SF317">
    <property type="entry name" value="COMPLEMENT DECAY-ACCELERATING FACTOR"/>
    <property type="match status" value="1"/>
</dbReference>
<sequence length="446" mass="49023">MKRGRPAALRCLLLLRAPALLLLLRAAAVQGDCGPLPVVPRAHPASASAGSTSFPENTTVLYTCDQGFVKIPGKPDAVVCISSRWTDIEEFCNRSCEVPPRLPYAILKSAYISKNYFPVDTVVEYECRPGYRKKYPIQSGKITCRDDLTWSTPAEFCEKKQCPNPGELVNGNINVTTDLLLEIICPEPPQIENGRIVNEEDTYEYRHVVTYECNKGFVLTGKSHISCIVRDDVGEWSDPPPTCRGTTTTLPTQKPTTVNTAGPEVPTTQRSTTVNVPGTKVPTTQRSTTVNVPGTEVPTTWKSTTVNVPVTQRFTSARITAAGNRPDTRTTIKSTTASEEKDLASGYRTFLYGVGVGVPVIVCSLGLGVYWWIHRTSGQYETYENKESNVICHNLNETHVYKVDSFACGASNHWLADIAKEDLRRDFSNAQNISSLLQVLGAAQTQ</sequence>
<evidence type="ECO:0000256" key="13">
    <source>
        <dbReference type="PROSITE-ProRule" id="PRU00302"/>
    </source>
</evidence>
<evidence type="ECO:0000256" key="5">
    <source>
        <dbReference type="ARBA" id="ARBA00022729"/>
    </source>
</evidence>
<reference evidence="19" key="1">
    <citation type="journal article" date="2011" name="Nature">
        <title>A high-resolution map of human evolutionary constraint using 29 mammals.</title>
        <authorList>
            <person name="Lindblad-Toh K."/>
            <person name="Garber M."/>
            <person name="Zuk O."/>
            <person name="Lin M.F."/>
            <person name="Parker B.J."/>
            <person name="Washietl S."/>
            <person name="Kheradpour P."/>
            <person name="Ernst J."/>
            <person name="Jordan G."/>
            <person name="Mauceli E."/>
            <person name="Ward L.D."/>
            <person name="Lowe C.B."/>
            <person name="Holloway A.K."/>
            <person name="Clamp M."/>
            <person name="Gnerre S."/>
            <person name="Alfoldi J."/>
            <person name="Beal K."/>
            <person name="Chang J."/>
            <person name="Clawson H."/>
            <person name="Cuff J."/>
            <person name="Di Palma F."/>
            <person name="Fitzgerald S."/>
            <person name="Flicek P."/>
            <person name="Guttman M."/>
            <person name="Hubisz M.J."/>
            <person name="Jaffe D.B."/>
            <person name="Jungreis I."/>
            <person name="Kent W.J."/>
            <person name="Kostka D."/>
            <person name="Lara M."/>
            <person name="Martins A.L."/>
            <person name="Massingham T."/>
            <person name="Moltke I."/>
            <person name="Raney B.J."/>
            <person name="Rasmussen M.D."/>
            <person name="Robinson J."/>
            <person name="Stark A."/>
            <person name="Vilella A.J."/>
            <person name="Wen J."/>
            <person name="Xie X."/>
            <person name="Zody M.C."/>
            <person name="Baldwin J."/>
            <person name="Bloom T."/>
            <person name="Chin C.W."/>
            <person name="Heiman D."/>
            <person name="Nicol R."/>
            <person name="Nusbaum C."/>
            <person name="Young S."/>
            <person name="Wilkinson J."/>
            <person name="Worley K.C."/>
            <person name="Kovar C.L."/>
            <person name="Muzny D.M."/>
            <person name="Gibbs R.A."/>
            <person name="Cree A."/>
            <person name="Dihn H.H."/>
            <person name="Fowler G."/>
            <person name="Jhangiani S."/>
            <person name="Joshi V."/>
            <person name="Lee S."/>
            <person name="Lewis L.R."/>
            <person name="Nazareth L.V."/>
            <person name="Okwuonu G."/>
            <person name="Santibanez J."/>
            <person name="Warren W.C."/>
            <person name="Mardis E.R."/>
            <person name="Weinstock G.M."/>
            <person name="Wilson R.K."/>
            <person name="Delehaunty K."/>
            <person name="Dooling D."/>
            <person name="Fronik C."/>
            <person name="Fulton L."/>
            <person name="Fulton B."/>
            <person name="Graves T."/>
            <person name="Minx P."/>
            <person name="Sodergren E."/>
            <person name="Birney E."/>
            <person name="Margulies E.H."/>
            <person name="Herrero J."/>
            <person name="Green E.D."/>
            <person name="Haussler D."/>
            <person name="Siepel A."/>
            <person name="Goldman N."/>
            <person name="Pollard K.S."/>
            <person name="Pedersen J.S."/>
            <person name="Lander E.S."/>
            <person name="Kellis M."/>
        </authorList>
    </citation>
    <scope>NUCLEOTIDE SEQUENCE [LARGE SCALE GENOMIC DNA]</scope>
    <source>
        <strain evidence="19">2N</strain>
    </source>
</reference>
<reference evidence="18" key="2">
    <citation type="submission" date="2025-08" db="UniProtKB">
        <authorList>
            <consortium name="Ensembl"/>
        </authorList>
    </citation>
    <scope>IDENTIFICATION</scope>
    <source>
        <strain evidence="18">2N</strain>
    </source>
</reference>
<feature type="signal peptide" evidence="16">
    <location>
        <begin position="1"/>
        <end position="31"/>
    </location>
</feature>
<feature type="chain" id="PRO_5013017144" evidence="16">
    <location>
        <begin position="32"/>
        <end position="446"/>
    </location>
</feature>
<evidence type="ECO:0000313" key="19">
    <source>
        <dbReference type="Proteomes" id="UP000005447"/>
    </source>
</evidence>
<feature type="domain" description="Sushi" evidence="17">
    <location>
        <begin position="94"/>
        <end position="159"/>
    </location>
</feature>
<accession>H0VYY7</accession>
<dbReference type="InterPro" id="IPR000436">
    <property type="entry name" value="Sushi_SCR_CCP_dom"/>
</dbReference>
<dbReference type="Pfam" id="PF00084">
    <property type="entry name" value="Sushi"/>
    <property type="match status" value="3"/>
</dbReference>
<keyword evidence="5 16" id="KW-0732">Signal</keyword>
<evidence type="ECO:0000256" key="15">
    <source>
        <dbReference type="SAM" id="Phobius"/>
    </source>
</evidence>
<dbReference type="PANTHER" id="PTHR19325">
    <property type="entry name" value="COMPLEMENT COMPONENT-RELATED SUSHI DOMAIN-CONTAINING"/>
    <property type="match status" value="1"/>
</dbReference>
<keyword evidence="11" id="KW-0325">Glycoprotein</keyword>
<keyword evidence="8" id="KW-0180">Complement pathway</keyword>
<keyword evidence="19" id="KW-1185">Reference proteome</keyword>
<feature type="compositionally biased region" description="Low complexity" evidence="14">
    <location>
        <begin position="243"/>
        <end position="260"/>
    </location>
</feature>
<comment type="function">
    <text evidence="12">This protein recognizes C4b and C3b fragments that condense with cell-surface hydroxyl or amino groups when nascent C4b and C3b are locally generated during C4 and c3 activation. Interaction of daf with cell-associated C4b and C3b polypeptides interferes with their ability to catalyze the conversion of C2 and factor B to enzymatically active C2a and Bb and thereby prevents the formation of C4b2a and C3bBb, the amplification convertases of the complement cascade. Inhibits complement activation by destabilizing and preventing the formation of C3 and C5 convertases, which prevents complement damage.</text>
</comment>
<keyword evidence="3" id="KW-0399">Innate immunity</keyword>
<dbReference type="CDD" id="cd00033">
    <property type="entry name" value="CCP"/>
    <property type="match status" value="3"/>
</dbReference>
<dbReference type="GeneTree" id="ENSGT00940000162307"/>
<keyword evidence="10" id="KW-1015">Disulfide bond</keyword>
<dbReference type="SUPFAM" id="SSF57535">
    <property type="entry name" value="Complement control module/SCR domain"/>
    <property type="match status" value="3"/>
</dbReference>
<keyword evidence="15" id="KW-1133">Transmembrane helix</keyword>
<comment type="similarity">
    <text evidence="2">Belongs to the receptors of complement activation (RCA) family.</text>
</comment>
<keyword evidence="15" id="KW-0812">Transmembrane</keyword>
<feature type="compositionally biased region" description="Polar residues" evidence="14">
    <location>
        <begin position="266"/>
        <end position="300"/>
    </location>
</feature>
<dbReference type="AlphaFoldDB" id="H0VYY7"/>
<dbReference type="Proteomes" id="UP000005447">
    <property type="component" value="Unassembled WGS sequence"/>
</dbReference>
<dbReference type="GO" id="GO:0006958">
    <property type="term" value="P:complement activation, classical pathway"/>
    <property type="evidence" value="ECO:0007669"/>
    <property type="project" value="UniProtKB-KW"/>
</dbReference>
<evidence type="ECO:0000256" key="14">
    <source>
        <dbReference type="SAM" id="MobiDB-lite"/>
    </source>
</evidence>
<feature type="domain" description="Sushi" evidence="17">
    <location>
        <begin position="183"/>
        <end position="245"/>
    </location>
</feature>
<reference evidence="18" key="3">
    <citation type="submission" date="2025-09" db="UniProtKB">
        <authorList>
            <consortium name="Ensembl"/>
        </authorList>
    </citation>
    <scope>IDENTIFICATION</scope>
    <source>
        <strain evidence="18">2N</strain>
    </source>
</reference>
<keyword evidence="9 15" id="KW-0472">Membrane</keyword>
<evidence type="ECO:0000256" key="9">
    <source>
        <dbReference type="ARBA" id="ARBA00023136"/>
    </source>
</evidence>
<evidence type="ECO:0000256" key="4">
    <source>
        <dbReference type="ARBA" id="ARBA00022659"/>
    </source>
</evidence>
<evidence type="ECO:0000313" key="18">
    <source>
        <dbReference type="Ensembl" id="ENSCPOP00000015919.2"/>
    </source>
</evidence>
<dbReference type="FunFam" id="2.10.70.10:FF:000014">
    <property type="entry name" value="Membrane cofactor protein"/>
    <property type="match status" value="1"/>
</dbReference>
<comment type="caution">
    <text evidence="13">Lacks conserved residue(s) required for the propagation of feature annotation.</text>
</comment>
<dbReference type="InterPro" id="IPR035976">
    <property type="entry name" value="Sushi/SCR/CCP_sf"/>
</dbReference>
<feature type="transmembrane region" description="Helical" evidence="15">
    <location>
        <begin position="350"/>
        <end position="373"/>
    </location>
</feature>
<dbReference type="Gene3D" id="2.10.70.10">
    <property type="entry name" value="Complement Module, domain 1"/>
    <property type="match status" value="3"/>
</dbReference>
<keyword evidence="7" id="KW-0391">Immunity</keyword>
<evidence type="ECO:0000256" key="7">
    <source>
        <dbReference type="ARBA" id="ARBA00022859"/>
    </source>
</evidence>
<protein>
    <submittedName>
        <fullName evidence="18">CD55 molecule (Cromer blood group)</fullName>
    </submittedName>
</protein>
<dbReference type="InterPro" id="IPR050350">
    <property type="entry name" value="Compl-Cell_Adhes-Reg"/>
</dbReference>
<evidence type="ECO:0000256" key="3">
    <source>
        <dbReference type="ARBA" id="ARBA00022588"/>
    </source>
</evidence>
<evidence type="ECO:0000256" key="1">
    <source>
        <dbReference type="ARBA" id="ARBA00004370"/>
    </source>
</evidence>
<evidence type="ECO:0000256" key="10">
    <source>
        <dbReference type="ARBA" id="ARBA00023157"/>
    </source>
</evidence>
<feature type="region of interest" description="Disordered" evidence="14">
    <location>
        <begin position="238"/>
        <end position="300"/>
    </location>
</feature>
<dbReference type="InParanoid" id="H0VYY7"/>
<dbReference type="EMBL" id="AAKN02017875">
    <property type="status" value="NOT_ANNOTATED_CDS"/>
    <property type="molecule type" value="Genomic_DNA"/>
</dbReference>
<name>H0VYY7_CAVPO</name>
<comment type="subcellular location">
    <subcellularLocation>
        <location evidence="1">Membrane</location>
    </subcellularLocation>
</comment>
<proteinExistence type="inferred from homology"/>
<evidence type="ECO:0000256" key="16">
    <source>
        <dbReference type="SAM" id="SignalP"/>
    </source>
</evidence>
<evidence type="ECO:0000256" key="6">
    <source>
        <dbReference type="ARBA" id="ARBA00022737"/>
    </source>
</evidence>
<dbReference type="VEuPathDB" id="HostDB:ENSCPOG00000004694"/>
<dbReference type="GO" id="GO:0016020">
    <property type="term" value="C:membrane"/>
    <property type="evidence" value="ECO:0007669"/>
    <property type="project" value="UniProtKB-SubCell"/>
</dbReference>
<dbReference type="PROSITE" id="PS50923">
    <property type="entry name" value="SUSHI"/>
    <property type="match status" value="2"/>
</dbReference>
<evidence type="ECO:0000256" key="11">
    <source>
        <dbReference type="ARBA" id="ARBA00023180"/>
    </source>
</evidence>